<name>A0A7X2NK29_9CLOT</name>
<keyword evidence="1 2" id="KW-0238">DNA-binding</keyword>
<dbReference type="EMBL" id="VUMD01000005">
    <property type="protein sequence ID" value="MSS36364.1"/>
    <property type="molecule type" value="Genomic_DNA"/>
</dbReference>
<dbReference type="InterPro" id="IPR039532">
    <property type="entry name" value="TetR_C_Firmicutes"/>
</dbReference>
<dbReference type="Proteomes" id="UP000429958">
    <property type="component" value="Unassembled WGS sequence"/>
</dbReference>
<evidence type="ECO:0000259" key="3">
    <source>
        <dbReference type="PROSITE" id="PS50977"/>
    </source>
</evidence>
<dbReference type="InterPro" id="IPR050624">
    <property type="entry name" value="HTH-type_Tx_Regulator"/>
</dbReference>
<sequence length="196" mass="22726">MSAEAVDRRVRKTRKQLRECLISLLKQKKVQDITVRELTDMADLNRGTFYLHYKDVYDLLEKTETELQTDFYELLQKHDAKDLQQRPAVLFEEIYTLVYNNADLIEILLGENGDLNFVNRLKQLIQEKCIHDWMEIFRTDNPLVFDAFCSFIVSGCVGLVQHWLKSGLKEAPGEMAGLTEVFITKGINVLEGKPNL</sequence>
<dbReference type="PANTHER" id="PTHR43479:SF7">
    <property type="entry name" value="TETR-FAMILY TRANSCRIPTIONAL REGULATOR"/>
    <property type="match status" value="1"/>
</dbReference>
<dbReference type="GO" id="GO:0003677">
    <property type="term" value="F:DNA binding"/>
    <property type="evidence" value="ECO:0007669"/>
    <property type="project" value="UniProtKB-UniRule"/>
</dbReference>
<dbReference type="PROSITE" id="PS50977">
    <property type="entry name" value="HTH_TETR_2"/>
    <property type="match status" value="1"/>
</dbReference>
<dbReference type="PANTHER" id="PTHR43479">
    <property type="entry name" value="ACREF/ENVCD OPERON REPRESSOR-RELATED"/>
    <property type="match status" value="1"/>
</dbReference>
<dbReference type="InterPro" id="IPR009057">
    <property type="entry name" value="Homeodomain-like_sf"/>
</dbReference>
<keyword evidence="5" id="KW-1185">Reference proteome</keyword>
<evidence type="ECO:0000313" key="4">
    <source>
        <dbReference type="EMBL" id="MSS36364.1"/>
    </source>
</evidence>
<dbReference type="SUPFAM" id="SSF46689">
    <property type="entry name" value="Homeodomain-like"/>
    <property type="match status" value="1"/>
</dbReference>
<evidence type="ECO:0000256" key="1">
    <source>
        <dbReference type="ARBA" id="ARBA00023125"/>
    </source>
</evidence>
<dbReference type="Gene3D" id="1.10.357.10">
    <property type="entry name" value="Tetracycline Repressor, domain 2"/>
    <property type="match status" value="1"/>
</dbReference>
<feature type="DNA-binding region" description="H-T-H motif" evidence="2">
    <location>
        <begin position="34"/>
        <end position="53"/>
    </location>
</feature>
<protein>
    <submittedName>
        <fullName evidence="4">TetR/AcrR family transcriptional regulator</fullName>
    </submittedName>
</protein>
<dbReference type="AlphaFoldDB" id="A0A7X2NK29"/>
<evidence type="ECO:0000313" key="5">
    <source>
        <dbReference type="Proteomes" id="UP000429958"/>
    </source>
</evidence>
<reference evidence="4 5" key="1">
    <citation type="submission" date="2019-08" db="EMBL/GenBank/DDBJ databases">
        <title>In-depth cultivation of the pig gut microbiome towards novel bacterial diversity and tailored functional studies.</title>
        <authorList>
            <person name="Wylensek D."/>
            <person name="Hitch T.C.A."/>
            <person name="Clavel T."/>
        </authorList>
    </citation>
    <scope>NUCLEOTIDE SEQUENCE [LARGE SCALE GENOMIC DNA]</scope>
    <source>
        <strain evidence="4 5">WCA-389-WT-23D1</strain>
    </source>
</reference>
<gene>
    <name evidence="4" type="ORF">FYJ39_07230</name>
</gene>
<proteinExistence type="predicted"/>
<dbReference type="Pfam" id="PF14278">
    <property type="entry name" value="TetR_C_8"/>
    <property type="match status" value="1"/>
</dbReference>
<dbReference type="RefSeq" id="WP_154471795.1">
    <property type="nucleotide sequence ID" value="NZ_DBEWUL010000225.1"/>
</dbReference>
<comment type="caution">
    <text evidence="4">The sequence shown here is derived from an EMBL/GenBank/DDBJ whole genome shotgun (WGS) entry which is preliminary data.</text>
</comment>
<accession>A0A7X2NK29</accession>
<feature type="domain" description="HTH tetR-type" evidence="3">
    <location>
        <begin position="11"/>
        <end position="71"/>
    </location>
</feature>
<organism evidence="4 5">
    <name type="scientific">Clostridium porci</name>
    <dbReference type="NCBI Taxonomy" id="2605778"/>
    <lineage>
        <taxon>Bacteria</taxon>
        <taxon>Bacillati</taxon>
        <taxon>Bacillota</taxon>
        <taxon>Clostridia</taxon>
        <taxon>Eubacteriales</taxon>
        <taxon>Clostridiaceae</taxon>
        <taxon>Clostridium</taxon>
    </lineage>
</organism>
<dbReference type="InterPro" id="IPR001647">
    <property type="entry name" value="HTH_TetR"/>
</dbReference>
<evidence type="ECO:0000256" key="2">
    <source>
        <dbReference type="PROSITE-ProRule" id="PRU00335"/>
    </source>
</evidence>